<evidence type="ECO:0000256" key="1">
    <source>
        <dbReference type="SAM" id="Phobius"/>
    </source>
</evidence>
<organism evidence="2 3">
    <name type="scientific">Salinisphaera orenii YIM 95161</name>
    <dbReference type="NCBI Taxonomy" id="1051139"/>
    <lineage>
        <taxon>Bacteria</taxon>
        <taxon>Pseudomonadati</taxon>
        <taxon>Pseudomonadota</taxon>
        <taxon>Gammaproteobacteria</taxon>
        <taxon>Salinisphaerales</taxon>
        <taxon>Salinisphaeraceae</taxon>
        <taxon>Salinisphaera</taxon>
    </lineage>
</organism>
<keyword evidence="1" id="KW-0812">Transmembrane</keyword>
<evidence type="ECO:0000313" key="2">
    <source>
        <dbReference type="EMBL" id="ROO27536.1"/>
    </source>
</evidence>
<feature type="transmembrane region" description="Helical" evidence="1">
    <location>
        <begin position="18"/>
        <end position="37"/>
    </location>
</feature>
<dbReference type="Proteomes" id="UP000285123">
    <property type="component" value="Unassembled WGS sequence"/>
</dbReference>
<reference evidence="2 3" key="1">
    <citation type="submission" date="2013-10" db="EMBL/GenBank/DDBJ databases">
        <title>Salinisphaera halophila YIM 95161 Genome Sequencing.</title>
        <authorList>
            <person name="Lai Q."/>
            <person name="Li C."/>
            <person name="Shao Z."/>
        </authorList>
    </citation>
    <scope>NUCLEOTIDE SEQUENCE [LARGE SCALE GENOMIC DNA]</scope>
    <source>
        <strain evidence="2 3">YIM 95161</strain>
    </source>
</reference>
<accession>A0A423PPI1</accession>
<comment type="caution">
    <text evidence="2">The sequence shown here is derived from an EMBL/GenBank/DDBJ whole genome shotgun (WGS) entry which is preliminary data.</text>
</comment>
<protein>
    <submittedName>
        <fullName evidence="2">Uncharacterized protein</fullName>
    </submittedName>
</protein>
<keyword evidence="1" id="KW-1133">Transmembrane helix</keyword>
<sequence>MAFRRKRRGTETDPFTDLLFNALLGFTFMFLISVFFLNPPTKEGDIPAKAEYIITATWEPGRPDDVDLWVRGPGGTKVWYLNPESGLMNLDRDDRGLQNDEMIVDGRRVTNDLNQEVVTIRGQAPGEYVVNLHYYATESDREEGRPVDVEVTVTRINPQVSIVYRNNTTLEYVGQEKTAVRFTVNDDGSVDDVNTLPASIVE</sequence>
<keyword evidence="1" id="KW-0472">Membrane</keyword>
<dbReference type="EMBL" id="AYKF01000091">
    <property type="protein sequence ID" value="ROO27536.1"/>
    <property type="molecule type" value="Genomic_DNA"/>
</dbReference>
<dbReference type="AlphaFoldDB" id="A0A423PPI1"/>
<dbReference type="OrthoDB" id="8419990at2"/>
<gene>
    <name evidence="2" type="ORF">SAHL_11295</name>
</gene>
<proteinExistence type="predicted"/>
<dbReference type="RefSeq" id="WP_123591512.1">
    <property type="nucleotide sequence ID" value="NZ_AYKF01000091.1"/>
</dbReference>
<name>A0A423PPI1_9GAMM</name>
<evidence type="ECO:0000313" key="3">
    <source>
        <dbReference type="Proteomes" id="UP000285123"/>
    </source>
</evidence>